<dbReference type="Proteomes" id="UP000004893">
    <property type="component" value="Unassembled WGS sequence"/>
</dbReference>
<dbReference type="Pfam" id="PF07992">
    <property type="entry name" value="Pyr_redox_2"/>
    <property type="match status" value="1"/>
</dbReference>
<keyword evidence="8" id="KW-0408">Iron</keyword>
<proteinExistence type="inferred from homology"/>
<dbReference type="Gene3D" id="3.40.50.720">
    <property type="entry name" value="NAD(P)-binding Rossmann-like Domain"/>
    <property type="match status" value="2"/>
</dbReference>
<dbReference type="STRING" id="553973.CLOHYLEM_06311"/>
<dbReference type="AlphaFoldDB" id="C0C2K5"/>
<keyword evidence="5" id="KW-0288">FMN</keyword>
<evidence type="ECO:0000256" key="2">
    <source>
        <dbReference type="ARBA" id="ARBA00001966"/>
    </source>
</evidence>
<organism evidence="12 13">
    <name type="scientific">[Clostridium] hylemonae DSM 15053</name>
    <dbReference type="NCBI Taxonomy" id="553973"/>
    <lineage>
        <taxon>Bacteria</taxon>
        <taxon>Bacillati</taxon>
        <taxon>Bacillota</taxon>
        <taxon>Clostridia</taxon>
        <taxon>Lachnospirales</taxon>
        <taxon>Lachnospiraceae</taxon>
    </lineage>
</organism>
<comment type="similarity">
    <text evidence="3">In the N-terminal section; belongs to the NADH:flavin oxidoreductase/NADH oxidase family.</text>
</comment>
<evidence type="ECO:0000313" key="12">
    <source>
        <dbReference type="EMBL" id="EEG73629.1"/>
    </source>
</evidence>
<reference evidence="12" key="1">
    <citation type="submission" date="2009-02" db="EMBL/GenBank/DDBJ databases">
        <authorList>
            <person name="Fulton L."/>
            <person name="Clifton S."/>
            <person name="Fulton B."/>
            <person name="Xu J."/>
            <person name="Minx P."/>
            <person name="Pepin K.H."/>
            <person name="Johnson M."/>
            <person name="Bhonagiri V."/>
            <person name="Nash W.E."/>
            <person name="Mardis E.R."/>
            <person name="Wilson R.K."/>
        </authorList>
    </citation>
    <scope>NUCLEOTIDE SEQUENCE [LARGE SCALE GENOMIC DNA]</scope>
    <source>
        <strain evidence="12">DSM 15053</strain>
    </source>
</reference>
<comment type="caution">
    <text evidence="12">The sequence shown here is derived from an EMBL/GenBank/DDBJ whole genome shotgun (WGS) entry which is preliminary data.</text>
</comment>
<dbReference type="GO" id="GO:0016491">
    <property type="term" value="F:oxidoreductase activity"/>
    <property type="evidence" value="ECO:0007669"/>
    <property type="project" value="UniProtKB-KW"/>
</dbReference>
<dbReference type="eggNOG" id="COG0446">
    <property type="taxonomic scope" value="Bacteria"/>
</dbReference>
<name>C0C2K5_9FIRM</name>
<evidence type="ECO:0000259" key="10">
    <source>
        <dbReference type="Pfam" id="PF00724"/>
    </source>
</evidence>
<dbReference type="PRINTS" id="PR00368">
    <property type="entry name" value="FADPNR"/>
</dbReference>
<dbReference type="InterPro" id="IPR001155">
    <property type="entry name" value="OxRdtase_FMN_N"/>
</dbReference>
<dbReference type="PANTHER" id="PTHR42917">
    <property type="entry name" value="2,4-DIENOYL-COA REDUCTASE"/>
    <property type="match status" value="1"/>
</dbReference>
<feature type="domain" description="NADH:flavin oxidoreductase/NADH oxidase N-terminal" evidence="10">
    <location>
        <begin position="15"/>
        <end position="342"/>
    </location>
</feature>
<keyword evidence="7" id="KW-0560">Oxidoreductase</keyword>
<accession>C0C2K5</accession>
<dbReference type="SUPFAM" id="SSF51395">
    <property type="entry name" value="FMN-linked oxidoreductases"/>
    <property type="match status" value="1"/>
</dbReference>
<evidence type="ECO:0000256" key="9">
    <source>
        <dbReference type="ARBA" id="ARBA00023014"/>
    </source>
</evidence>
<dbReference type="HOGENOM" id="CLU_012153_1_2_9"/>
<keyword evidence="9" id="KW-0411">Iron-sulfur</keyword>
<dbReference type="Gene3D" id="3.50.50.60">
    <property type="entry name" value="FAD/NAD(P)-binding domain"/>
    <property type="match status" value="2"/>
</dbReference>
<dbReference type="GO" id="GO:0010181">
    <property type="term" value="F:FMN binding"/>
    <property type="evidence" value="ECO:0007669"/>
    <property type="project" value="InterPro"/>
</dbReference>
<dbReference type="PANTHER" id="PTHR42917:SF2">
    <property type="entry name" value="2,4-DIENOYL-COA REDUCTASE [(2E)-ENOYL-COA-PRODUCING]"/>
    <property type="match status" value="1"/>
</dbReference>
<evidence type="ECO:0000256" key="1">
    <source>
        <dbReference type="ARBA" id="ARBA00001917"/>
    </source>
</evidence>
<comment type="cofactor">
    <cofactor evidence="1">
        <name>FMN</name>
        <dbReference type="ChEBI" id="CHEBI:58210"/>
    </cofactor>
</comment>
<dbReference type="CDD" id="cd02803">
    <property type="entry name" value="OYE_like_FMN_family"/>
    <property type="match status" value="1"/>
</dbReference>
<evidence type="ECO:0000256" key="5">
    <source>
        <dbReference type="ARBA" id="ARBA00022643"/>
    </source>
</evidence>
<protein>
    <submittedName>
        <fullName evidence="12">Pyridine nucleotide-disulfide oxidoreductase</fullName>
    </submittedName>
</protein>
<dbReference type="InterPro" id="IPR051793">
    <property type="entry name" value="NADH:flavin_oxidoreductase"/>
</dbReference>
<evidence type="ECO:0000256" key="8">
    <source>
        <dbReference type="ARBA" id="ARBA00023004"/>
    </source>
</evidence>
<feature type="domain" description="FAD/NAD(P)-binding" evidence="11">
    <location>
        <begin position="402"/>
        <end position="653"/>
    </location>
</feature>
<dbReference type="PRINTS" id="PR00411">
    <property type="entry name" value="PNDRDTASEI"/>
</dbReference>
<dbReference type="EMBL" id="ABYI02000023">
    <property type="protein sequence ID" value="EEG73629.1"/>
    <property type="molecule type" value="Genomic_DNA"/>
</dbReference>
<keyword evidence="6" id="KW-0479">Metal-binding</keyword>
<evidence type="ECO:0000256" key="7">
    <source>
        <dbReference type="ARBA" id="ARBA00023002"/>
    </source>
</evidence>
<keyword evidence="13" id="KW-1185">Reference proteome</keyword>
<dbReference type="InterPro" id="IPR036188">
    <property type="entry name" value="FAD/NAD-bd_sf"/>
</dbReference>
<dbReference type="Pfam" id="PF00724">
    <property type="entry name" value="Oxidored_FMN"/>
    <property type="match status" value="1"/>
</dbReference>
<dbReference type="eggNOG" id="COG1902">
    <property type="taxonomic scope" value="Bacteria"/>
</dbReference>
<reference evidence="12" key="2">
    <citation type="submission" date="2013-06" db="EMBL/GenBank/DDBJ databases">
        <title>Draft genome sequence of Clostridium hylemonae (DSM 15053).</title>
        <authorList>
            <person name="Sudarsanam P."/>
            <person name="Ley R."/>
            <person name="Guruge J."/>
            <person name="Turnbaugh P.J."/>
            <person name="Mahowald M."/>
            <person name="Liep D."/>
            <person name="Gordon J."/>
        </authorList>
    </citation>
    <scope>NUCLEOTIDE SEQUENCE</scope>
    <source>
        <strain evidence="12">DSM 15053</strain>
    </source>
</reference>
<dbReference type="GO" id="GO:0046872">
    <property type="term" value="F:metal ion binding"/>
    <property type="evidence" value="ECO:0007669"/>
    <property type="project" value="UniProtKB-KW"/>
</dbReference>
<comment type="cofactor">
    <cofactor evidence="2">
        <name>[4Fe-4S] cluster</name>
        <dbReference type="ChEBI" id="CHEBI:49883"/>
    </cofactor>
</comment>
<dbReference type="InterPro" id="IPR013785">
    <property type="entry name" value="Aldolase_TIM"/>
</dbReference>
<sequence>MREDKDMKQNMFKNLMSPVQIKTMQVKNRIVFPPMNTNLSSEDGCVTPQMEEYYVRRAKGGAGLIILEAAGIAPDTRNHPRQPMICDRKYTASWARLVERLHRYGAKVSVELVHYGSEASIPPRVSPSGISKYKDAPGRILSVEEIHRIQEQFAAAALYAKQAGMDAITLHGCHGYLIAEFLSPVFNHRKDEYGGDFTNRCRFLLEIIDKCRKALGPKFPIMVRYSADEFVEGGRDLEESVTLAKVLEKNGVDAIDLSASQPSAYLMTTPPYCLPQAKGMLVPYSESVRRAVDIPVFTAIGIRDPEYAEQIIAEGKADLIALGRPQLADPDYACKVQSGRPETIRHCLSCEYCLDTLDDDRQICCAVNPETGREIEFSGRNATCSGRPSERTGLNEGAGVKRVVVAGGGPAGLEAARAAALKGHEVILFEKRPQLGGTLNAAKVPPHKEMIGRLIDWYCRELAELGVEVRLGTEAAEEMVDGLKPDVLFLACGSHYIKRIKGSDLTNVISAYDALTDPDSVGENVVIVGGGASGAEAAEYFSGQLVEVVCHGAESLGGKLKFEARERPGAAPGHKITVVEMLDSICSDMDVFCKETVLYTLEKNGVRLCPSCRVEEITDTEVRIFNLKVEKEEVLKADTVILAGGLKPNGQEAFSDKSYPVVRIGDAVQAGKIKDAVYSAYVQADLI</sequence>
<evidence type="ECO:0000256" key="4">
    <source>
        <dbReference type="ARBA" id="ARBA00022630"/>
    </source>
</evidence>
<evidence type="ECO:0000256" key="3">
    <source>
        <dbReference type="ARBA" id="ARBA00011048"/>
    </source>
</evidence>
<dbReference type="GO" id="GO:0051536">
    <property type="term" value="F:iron-sulfur cluster binding"/>
    <property type="evidence" value="ECO:0007669"/>
    <property type="project" value="UniProtKB-KW"/>
</dbReference>
<dbReference type="Gene3D" id="3.20.20.70">
    <property type="entry name" value="Aldolase class I"/>
    <property type="match status" value="1"/>
</dbReference>
<dbReference type="InterPro" id="IPR023753">
    <property type="entry name" value="FAD/NAD-binding_dom"/>
</dbReference>
<evidence type="ECO:0000259" key="11">
    <source>
        <dbReference type="Pfam" id="PF07992"/>
    </source>
</evidence>
<gene>
    <name evidence="12" type="ORF">CLOHYLEM_06311</name>
</gene>
<evidence type="ECO:0000313" key="13">
    <source>
        <dbReference type="Proteomes" id="UP000004893"/>
    </source>
</evidence>
<keyword evidence="4" id="KW-0285">Flavoprotein</keyword>
<dbReference type="SUPFAM" id="SSF51905">
    <property type="entry name" value="FAD/NAD(P)-binding domain"/>
    <property type="match status" value="1"/>
</dbReference>
<evidence type="ECO:0000256" key="6">
    <source>
        <dbReference type="ARBA" id="ARBA00022723"/>
    </source>
</evidence>